<dbReference type="EMBL" id="JBDJNQ010000001">
    <property type="protein sequence ID" value="MEN5376428.1"/>
    <property type="molecule type" value="Genomic_DNA"/>
</dbReference>
<evidence type="ECO:0000313" key="3">
    <source>
        <dbReference type="Proteomes" id="UP001409291"/>
    </source>
</evidence>
<evidence type="ECO:0000313" key="2">
    <source>
        <dbReference type="EMBL" id="MEN5376428.1"/>
    </source>
</evidence>
<dbReference type="RefSeq" id="WP_346580680.1">
    <property type="nucleotide sequence ID" value="NZ_JBDJLH010000001.1"/>
</dbReference>
<gene>
    <name evidence="2" type="ORF">ABE541_04055</name>
</gene>
<dbReference type="InterPro" id="IPR035992">
    <property type="entry name" value="Ricin_B-like_lectins"/>
</dbReference>
<organism evidence="2 3">
    <name type="scientific">Sphingobacterium kitahiroshimense</name>
    <dbReference type="NCBI Taxonomy" id="470446"/>
    <lineage>
        <taxon>Bacteria</taxon>
        <taxon>Pseudomonadati</taxon>
        <taxon>Bacteroidota</taxon>
        <taxon>Sphingobacteriia</taxon>
        <taxon>Sphingobacteriales</taxon>
        <taxon>Sphingobacteriaceae</taxon>
        <taxon>Sphingobacterium</taxon>
    </lineage>
</organism>
<name>A0ABV0BQT4_9SPHI</name>
<feature type="domain" description="Ricin B lectin" evidence="1">
    <location>
        <begin position="408"/>
        <end position="484"/>
    </location>
</feature>
<feature type="domain" description="Ricin B lectin" evidence="1">
    <location>
        <begin position="491"/>
        <end position="550"/>
    </location>
</feature>
<dbReference type="SUPFAM" id="SSF50370">
    <property type="entry name" value="Ricin B-like lectins"/>
    <property type="match status" value="1"/>
</dbReference>
<dbReference type="PROSITE" id="PS50231">
    <property type="entry name" value="RICIN_B_LECTIN"/>
    <property type="match status" value="1"/>
</dbReference>
<proteinExistence type="predicted"/>
<reference evidence="2 3" key="1">
    <citation type="submission" date="2024-04" db="EMBL/GenBank/DDBJ databases">
        <title>WGS of bacteria from Torrens River.</title>
        <authorList>
            <person name="Wyrsch E.R."/>
            <person name="Drigo B."/>
        </authorList>
    </citation>
    <scope>NUCLEOTIDE SEQUENCE [LARGE SCALE GENOMIC DNA]</scope>
    <source>
        <strain evidence="2 3">TWI391</strain>
    </source>
</reference>
<dbReference type="Gene3D" id="2.80.10.50">
    <property type="match status" value="3"/>
</dbReference>
<dbReference type="Proteomes" id="UP001409291">
    <property type="component" value="Unassembled WGS sequence"/>
</dbReference>
<keyword evidence="3" id="KW-1185">Reference proteome</keyword>
<dbReference type="PROSITE" id="PS51257">
    <property type="entry name" value="PROKAR_LIPOPROTEIN"/>
    <property type="match status" value="1"/>
</dbReference>
<dbReference type="InterPro" id="IPR000772">
    <property type="entry name" value="Ricin_B_lectin"/>
</dbReference>
<dbReference type="Pfam" id="PF14200">
    <property type="entry name" value="RicinB_lectin_2"/>
    <property type="match status" value="2"/>
</dbReference>
<protein>
    <submittedName>
        <fullName evidence="2">RICIN domain-containing protein</fullName>
    </submittedName>
</protein>
<dbReference type="CDD" id="cd00161">
    <property type="entry name" value="beta-trefoil_Ricin-like"/>
    <property type="match status" value="1"/>
</dbReference>
<evidence type="ECO:0000259" key="1">
    <source>
        <dbReference type="Pfam" id="PF14200"/>
    </source>
</evidence>
<sequence>MRKLMIHSVFLAALSTIACSKEIVKSGLEKPSNLISQSDKDLLNLTLTGSNAAPSQHLVYSFTSDAILKMSKIKITNTAKTEYFSVLNYNGGYMGLQDTPDLRYGTSNIMLASLWDKNTATNNLAFYSYLDSKTIASRFGGEGDGQKTLNPYNWTLNTWYNMVIRSWKENGKIYIANFVQDLSTGKWLHTSTIGREASAGYLGSGTGTFLENWVGDNPNYDGRFHRKAFLKDNWNLSINNVWEKSNSRYFSANDNDSVRNGQFDRAFNVGYNSTEDAYFMEHGGSTTPDPAFGTGRVLNLPAQAGQGNAPELTTIENSYSTVRYNNNKLIVSWGINENKSPQLSYKLELLNASGSVIQTQEKIKPEKRVDTLSSSLTSGNYTVRITLTDIFNQQAPSKLIPLTIFSANDTYKIKNVSSGKYLTVRDNSTANAAQIVQYSNSISDSQKWKIVAGSAGYALVNVASSKSIDIPGSIDDINTGLIQYTNSTNQNQQWTINFLESNNTVYIKTILSKGYIIDNPGSSTSDNTQVVLYSINNNIGTNNQKWVLEKQ</sequence>
<accession>A0ABV0BQT4</accession>
<dbReference type="InterPro" id="IPR021862">
    <property type="entry name" value="DUF3472"/>
</dbReference>
<comment type="caution">
    <text evidence="2">The sequence shown here is derived from an EMBL/GenBank/DDBJ whole genome shotgun (WGS) entry which is preliminary data.</text>
</comment>
<dbReference type="Pfam" id="PF11958">
    <property type="entry name" value="DUF3472"/>
    <property type="match status" value="1"/>
</dbReference>